<accession>A0AAW9HKH1</accession>
<protein>
    <submittedName>
        <fullName evidence="2">MIT C-terminal domain-containing protein</fullName>
    </submittedName>
</protein>
<dbReference type="Proteomes" id="UP001284901">
    <property type="component" value="Unassembled WGS sequence"/>
</dbReference>
<evidence type="ECO:0000313" key="4">
    <source>
        <dbReference type="Proteomes" id="UP001284901"/>
    </source>
</evidence>
<evidence type="ECO:0000313" key="2">
    <source>
        <dbReference type="EMBL" id="MDY5140124.1"/>
    </source>
</evidence>
<name>A0AAW9HKH1_9ACTO</name>
<reference evidence="2 4" key="1">
    <citation type="submission" date="2023-10" db="EMBL/GenBank/DDBJ databases">
        <title>Whole Genome based description of the genera Actinobaculum and Actinotignum reveals a complex phylogenetic relationship within the species included in the genus Actinotignum.</title>
        <authorList>
            <person name="Jensen C.S."/>
            <person name="Dargis R."/>
            <person name="Kemp M."/>
            <person name="Christensen J.J."/>
        </authorList>
    </citation>
    <scope>NUCLEOTIDE SEQUENCE</scope>
    <source>
        <strain evidence="3 4">SLA_B089</strain>
        <strain evidence="2">SLA_B245</strain>
    </source>
</reference>
<dbReference type="Pfam" id="PF16565">
    <property type="entry name" value="MIT_C"/>
    <property type="match status" value="1"/>
</dbReference>
<feature type="domain" description="MITD1 C-terminal phospholipase D-like" evidence="1">
    <location>
        <begin position="42"/>
        <end position="185"/>
    </location>
</feature>
<evidence type="ECO:0000313" key="3">
    <source>
        <dbReference type="EMBL" id="MDY5146223.1"/>
    </source>
</evidence>
<dbReference type="Proteomes" id="UP001288320">
    <property type="component" value="Unassembled WGS sequence"/>
</dbReference>
<dbReference type="Gene3D" id="3.30.870.30">
    <property type="entry name" value="MITD, C-terminal phospholipase D-like domain"/>
    <property type="match status" value="1"/>
</dbReference>
<dbReference type="EMBL" id="JAWNFV010000003">
    <property type="protein sequence ID" value="MDY5140124.1"/>
    <property type="molecule type" value="Genomic_DNA"/>
</dbReference>
<evidence type="ECO:0000259" key="1">
    <source>
        <dbReference type="Pfam" id="PF16565"/>
    </source>
</evidence>
<keyword evidence="4" id="KW-1185">Reference proteome</keyword>
<proteinExistence type="predicted"/>
<dbReference type="AlphaFoldDB" id="A0AAW9HKH1"/>
<organism evidence="2 5">
    <name type="scientific">Actinotignum timonense</name>
    <dbReference type="NCBI Taxonomy" id="1870995"/>
    <lineage>
        <taxon>Bacteria</taxon>
        <taxon>Bacillati</taxon>
        <taxon>Actinomycetota</taxon>
        <taxon>Actinomycetes</taxon>
        <taxon>Actinomycetales</taxon>
        <taxon>Actinomycetaceae</taxon>
        <taxon>Actinotignum</taxon>
    </lineage>
</organism>
<dbReference type="InterPro" id="IPR038113">
    <property type="entry name" value="MITD1_C_sf"/>
</dbReference>
<dbReference type="RefSeq" id="WP_159454967.1">
    <property type="nucleotide sequence ID" value="NZ_CAUPFC010000004.1"/>
</dbReference>
<comment type="caution">
    <text evidence="2">The sequence shown here is derived from an EMBL/GenBank/DDBJ whole genome shotgun (WGS) entry which is preliminary data.</text>
</comment>
<dbReference type="GeneID" id="92813598"/>
<sequence>MGKRVLETSGDHGVQGSLHRYGSGRHSVAFPGYRIFDEGQTGVTFDLLFASYLRGCTDVELHDPFISYSYQGRNLVEFMAVVALVKNPEKRCRFRLFTLRAKKNEHHEIQVRMLDKITENAAEQGIDLDVIFDSRAHDRWLRADTGWLIFLGRGLDIYHNFEGGHYAFPTSRQEFRKVRGFSIAYSLDKK</sequence>
<dbReference type="InterPro" id="IPR032341">
    <property type="entry name" value="MITD1_C"/>
</dbReference>
<gene>
    <name evidence="2" type="ORF">R6G74_02165</name>
    <name evidence="3" type="ORF">R6P33_04195</name>
</gene>
<evidence type="ECO:0000313" key="5">
    <source>
        <dbReference type="Proteomes" id="UP001288320"/>
    </source>
</evidence>
<dbReference type="EMBL" id="JAWNFY010000009">
    <property type="protein sequence ID" value="MDY5146223.1"/>
    <property type="molecule type" value="Genomic_DNA"/>
</dbReference>